<dbReference type="GO" id="GO:0006508">
    <property type="term" value="P:proteolysis"/>
    <property type="evidence" value="ECO:0007669"/>
    <property type="project" value="UniProtKB-KW"/>
</dbReference>
<dbReference type="Gene3D" id="3.90.226.10">
    <property type="entry name" value="2-enoyl-CoA Hydratase, Chain A, domain 1"/>
    <property type="match status" value="1"/>
</dbReference>
<keyword evidence="10" id="KW-1185">Reference proteome</keyword>
<evidence type="ECO:0000256" key="4">
    <source>
        <dbReference type="ARBA" id="ARBA00023136"/>
    </source>
</evidence>
<keyword evidence="9" id="KW-0378">Hydrolase</keyword>
<dbReference type="Proteomes" id="UP000256977">
    <property type="component" value="Unassembled WGS sequence"/>
</dbReference>
<feature type="domain" description="NfeD1b N-terminal" evidence="8">
    <location>
        <begin position="52"/>
        <end position="243"/>
    </location>
</feature>
<dbReference type="SUPFAM" id="SSF52096">
    <property type="entry name" value="ClpP/crotonase"/>
    <property type="match status" value="1"/>
</dbReference>
<evidence type="ECO:0000259" key="7">
    <source>
        <dbReference type="Pfam" id="PF24961"/>
    </source>
</evidence>
<keyword evidence="9" id="KW-0645">Protease</keyword>
<accession>A0A3D9IR79</accession>
<organism evidence="9 10">
    <name type="scientific">Cohnella phaseoli</name>
    <dbReference type="NCBI Taxonomy" id="456490"/>
    <lineage>
        <taxon>Bacteria</taxon>
        <taxon>Bacillati</taxon>
        <taxon>Bacillota</taxon>
        <taxon>Bacilli</taxon>
        <taxon>Bacillales</taxon>
        <taxon>Paenibacillaceae</taxon>
        <taxon>Cohnella</taxon>
    </lineage>
</organism>
<dbReference type="InterPro" id="IPR056739">
    <property type="entry name" value="NfeD_membrane"/>
</dbReference>
<dbReference type="GO" id="GO:0008233">
    <property type="term" value="F:peptidase activity"/>
    <property type="evidence" value="ECO:0007669"/>
    <property type="project" value="UniProtKB-KW"/>
</dbReference>
<evidence type="ECO:0000259" key="8">
    <source>
        <dbReference type="Pfam" id="PF25145"/>
    </source>
</evidence>
<evidence type="ECO:0000259" key="6">
    <source>
        <dbReference type="Pfam" id="PF01957"/>
    </source>
</evidence>
<protein>
    <submittedName>
        <fullName evidence="9">Membrane-bound serine protease (ClpP class)</fullName>
    </submittedName>
</protein>
<name>A0A3D9IR79_9BACL</name>
<keyword evidence="4 5" id="KW-0472">Membrane</keyword>
<dbReference type="PANTHER" id="PTHR33507:SF3">
    <property type="entry name" value="INNER MEMBRANE PROTEIN YBBJ"/>
    <property type="match status" value="1"/>
</dbReference>
<dbReference type="Pfam" id="PF25145">
    <property type="entry name" value="NfeD1b_N"/>
    <property type="match status" value="1"/>
</dbReference>
<dbReference type="RefSeq" id="WP_246016710.1">
    <property type="nucleotide sequence ID" value="NZ_QRDZ01000024.1"/>
</dbReference>
<evidence type="ECO:0000256" key="2">
    <source>
        <dbReference type="ARBA" id="ARBA00022692"/>
    </source>
</evidence>
<reference evidence="9 10" key="1">
    <citation type="submission" date="2018-07" db="EMBL/GenBank/DDBJ databases">
        <title>Genomic Encyclopedia of Type Strains, Phase III (KMG-III): the genomes of soil and plant-associated and newly described type strains.</title>
        <authorList>
            <person name="Whitman W."/>
        </authorList>
    </citation>
    <scope>NUCLEOTIDE SEQUENCE [LARGE SCALE GENOMIC DNA]</scope>
    <source>
        <strain evidence="9 10">CECT 7287</strain>
    </source>
</reference>
<dbReference type="CDD" id="cd07021">
    <property type="entry name" value="Clp_protease_NfeD_like"/>
    <property type="match status" value="1"/>
</dbReference>
<feature type="domain" description="NfeD-like C-terminal" evidence="6">
    <location>
        <begin position="406"/>
        <end position="459"/>
    </location>
</feature>
<evidence type="ECO:0000256" key="1">
    <source>
        <dbReference type="ARBA" id="ARBA00004141"/>
    </source>
</evidence>
<dbReference type="InterPro" id="IPR002810">
    <property type="entry name" value="NfeD-like_C"/>
</dbReference>
<evidence type="ECO:0000313" key="9">
    <source>
        <dbReference type="EMBL" id="RED64252.1"/>
    </source>
</evidence>
<feature type="domain" description="NfeD integral membrane" evidence="7">
    <location>
        <begin position="261"/>
        <end position="378"/>
    </location>
</feature>
<feature type="transmembrane region" description="Helical" evidence="5">
    <location>
        <begin position="282"/>
        <end position="299"/>
    </location>
</feature>
<keyword evidence="2 5" id="KW-0812">Transmembrane</keyword>
<dbReference type="PANTHER" id="PTHR33507">
    <property type="entry name" value="INNER MEMBRANE PROTEIN YBBJ"/>
    <property type="match status" value="1"/>
</dbReference>
<keyword evidence="3 5" id="KW-1133">Transmembrane helix</keyword>
<dbReference type="Pfam" id="PF24961">
    <property type="entry name" value="NfeD_membrane"/>
    <property type="match status" value="1"/>
</dbReference>
<dbReference type="EMBL" id="QRDZ01000024">
    <property type="protein sequence ID" value="RED64252.1"/>
    <property type="molecule type" value="Genomic_DNA"/>
</dbReference>
<dbReference type="GO" id="GO:0005886">
    <property type="term" value="C:plasma membrane"/>
    <property type="evidence" value="ECO:0007669"/>
    <property type="project" value="TreeGrafter"/>
</dbReference>
<feature type="transmembrane region" description="Helical" evidence="5">
    <location>
        <begin position="356"/>
        <end position="377"/>
    </location>
</feature>
<dbReference type="AlphaFoldDB" id="A0A3D9IR79"/>
<dbReference type="Pfam" id="PF01957">
    <property type="entry name" value="NfeD"/>
    <property type="match status" value="1"/>
</dbReference>
<sequence length="472" mass="49305">MGMTTLRDAYKRWTARIGRSALALLALIPLLGVATGLAGATSAEQSPSAGAVYVIPVQQTVQSGLAAFLDRALNEAEEAKASLVVLDVDTPGGRLDTAEEIGKRIREASVPTVAFVTGKAASAGAYLSLNAGDIAMAPGSMIGAAMIVDGAGNAVENPKYISAWSEEMRAAAEINGRNPDIAIGMVDPNRVVEMKEIGETSRQGQIISLSAENALKVGYADKLANTVEEVIAWKGLSDRTVVEIKPSLAERVSEFLTSPGISLLLLIIGLAGIVIELLVPGFGAPGITGLVAFGLYFFGQSIAGFAGMESLVVFLLGIGLLVLEVFVPSFGILGILGIISVIAGITMGAYDTGNALRSLGIAALVAVFVVGVVVYIFRKRGVWNRFILKEELTSDRGFVSQQPREHWIGQTGTTVSLLRPSGIAEIGGQRVDVITSGEFVDQGKAVQVTSVDGTRIVVKEIPGNAANLNKDV</sequence>
<dbReference type="SUPFAM" id="SSF141322">
    <property type="entry name" value="NfeD domain-like"/>
    <property type="match status" value="1"/>
</dbReference>
<gene>
    <name evidence="9" type="ORF">DFP98_12465</name>
</gene>
<dbReference type="InterPro" id="IPR012340">
    <property type="entry name" value="NA-bd_OB-fold"/>
</dbReference>
<comment type="caution">
    <text evidence="9">The sequence shown here is derived from an EMBL/GenBank/DDBJ whole genome shotgun (WGS) entry which is preliminary data.</text>
</comment>
<dbReference type="Gene3D" id="2.40.50.140">
    <property type="entry name" value="Nucleic acid-binding proteins"/>
    <property type="match status" value="1"/>
</dbReference>
<dbReference type="InterPro" id="IPR029045">
    <property type="entry name" value="ClpP/crotonase-like_dom_sf"/>
</dbReference>
<feature type="transmembrane region" description="Helical" evidence="5">
    <location>
        <begin position="330"/>
        <end position="350"/>
    </location>
</feature>
<evidence type="ECO:0000313" key="10">
    <source>
        <dbReference type="Proteomes" id="UP000256977"/>
    </source>
</evidence>
<dbReference type="InterPro" id="IPR052165">
    <property type="entry name" value="Membrane_assoc_protease"/>
</dbReference>
<evidence type="ECO:0000256" key="5">
    <source>
        <dbReference type="SAM" id="Phobius"/>
    </source>
</evidence>
<dbReference type="InterPro" id="IPR056738">
    <property type="entry name" value="NfeD1b_N"/>
</dbReference>
<evidence type="ECO:0000256" key="3">
    <source>
        <dbReference type="ARBA" id="ARBA00022989"/>
    </source>
</evidence>
<comment type="subcellular location">
    <subcellularLocation>
        <location evidence="1">Membrane</location>
        <topology evidence="1">Multi-pass membrane protein</topology>
    </subcellularLocation>
</comment>
<proteinExistence type="predicted"/>